<reference evidence="2 3" key="1">
    <citation type="submission" date="2018-07" db="EMBL/GenBank/DDBJ databases">
        <title>A high quality draft genome assembly of the barn swallow (H. rustica rustica).</title>
        <authorList>
            <person name="Formenti G."/>
            <person name="Chiara M."/>
            <person name="Poveda L."/>
            <person name="Francoijs K.-J."/>
            <person name="Bonisoli-Alquati A."/>
            <person name="Canova L."/>
            <person name="Gianfranceschi L."/>
            <person name="Horner D.S."/>
            <person name="Saino N."/>
        </authorList>
    </citation>
    <scope>NUCLEOTIDE SEQUENCE [LARGE SCALE GENOMIC DNA]</scope>
    <source>
        <strain evidence="2">Chelidonia</strain>
        <tissue evidence="2">Blood</tissue>
    </source>
</reference>
<name>A0A3M0L278_HIRRU</name>
<dbReference type="AlphaFoldDB" id="A0A3M0L278"/>
<dbReference type="EMBL" id="QRBI01000106">
    <property type="protein sequence ID" value="RMC13397.1"/>
    <property type="molecule type" value="Genomic_DNA"/>
</dbReference>
<evidence type="ECO:0000256" key="1">
    <source>
        <dbReference type="SAM" id="MobiDB-lite"/>
    </source>
</evidence>
<dbReference type="Proteomes" id="UP000269221">
    <property type="component" value="Unassembled WGS sequence"/>
</dbReference>
<comment type="caution">
    <text evidence="2">The sequence shown here is derived from an EMBL/GenBank/DDBJ whole genome shotgun (WGS) entry which is preliminary data.</text>
</comment>
<organism evidence="2 3">
    <name type="scientific">Hirundo rustica rustica</name>
    <dbReference type="NCBI Taxonomy" id="333673"/>
    <lineage>
        <taxon>Eukaryota</taxon>
        <taxon>Metazoa</taxon>
        <taxon>Chordata</taxon>
        <taxon>Craniata</taxon>
        <taxon>Vertebrata</taxon>
        <taxon>Euteleostomi</taxon>
        <taxon>Archelosauria</taxon>
        <taxon>Archosauria</taxon>
        <taxon>Dinosauria</taxon>
        <taxon>Saurischia</taxon>
        <taxon>Theropoda</taxon>
        <taxon>Coelurosauria</taxon>
        <taxon>Aves</taxon>
        <taxon>Neognathae</taxon>
        <taxon>Neoaves</taxon>
        <taxon>Telluraves</taxon>
        <taxon>Australaves</taxon>
        <taxon>Passeriformes</taxon>
        <taxon>Sylvioidea</taxon>
        <taxon>Hirundinidae</taxon>
        <taxon>Hirundo</taxon>
    </lineage>
</organism>
<proteinExistence type="predicted"/>
<keyword evidence="3" id="KW-1185">Reference proteome</keyword>
<accession>A0A3M0L278</accession>
<feature type="region of interest" description="Disordered" evidence="1">
    <location>
        <begin position="67"/>
        <end position="90"/>
    </location>
</feature>
<evidence type="ECO:0000313" key="2">
    <source>
        <dbReference type="EMBL" id="RMC13397.1"/>
    </source>
</evidence>
<feature type="compositionally biased region" description="Basic residues" evidence="1">
    <location>
        <begin position="68"/>
        <end position="78"/>
    </location>
</feature>
<protein>
    <submittedName>
        <fullName evidence="2">Uncharacterized protein</fullName>
    </submittedName>
</protein>
<sequence>MPDHPNSEILNNIYSEFRLSCLRAVRAVWKALACVSIHEMSDNGAEEGSGELINLAGSASLLYMGKPQPRHKLGRKWRSSQDAPKKQDRNLETAVIMQARQRIGESDGTEFELKVMAIA</sequence>
<gene>
    <name evidence="2" type="ORF">DUI87_10933</name>
</gene>
<evidence type="ECO:0000313" key="3">
    <source>
        <dbReference type="Proteomes" id="UP000269221"/>
    </source>
</evidence>